<dbReference type="SUPFAM" id="SSF52821">
    <property type="entry name" value="Rhodanese/Cell cycle control phosphatase"/>
    <property type="match status" value="1"/>
</dbReference>
<dbReference type="SMART" id="SM00450">
    <property type="entry name" value="RHOD"/>
    <property type="match status" value="1"/>
</dbReference>
<dbReference type="PANTHER" id="PTHR45431">
    <property type="entry name" value="RHODANESE-LIKE DOMAIN-CONTAINING PROTEIN 15, CHLOROPLASTIC"/>
    <property type="match status" value="1"/>
</dbReference>
<reference evidence="2 3" key="1">
    <citation type="submission" date="2020-04" db="EMBL/GenBank/DDBJ databases">
        <authorList>
            <person name="Basu S."/>
            <person name="Maruthanayagam V."/>
            <person name="Chakraborty S."/>
            <person name="Pramanik A."/>
            <person name="Mukherjee J."/>
            <person name="Brink B."/>
        </authorList>
    </citation>
    <scope>NUCLEOTIDE SEQUENCE [LARGE SCALE GENOMIC DNA]</scope>
    <source>
        <strain evidence="2 3">AP17</strain>
    </source>
</reference>
<evidence type="ECO:0000313" key="2">
    <source>
        <dbReference type="EMBL" id="QIZ70678.1"/>
    </source>
</evidence>
<dbReference type="RefSeq" id="WP_168568833.1">
    <property type="nucleotide sequence ID" value="NZ_CP051167.1"/>
</dbReference>
<feature type="domain" description="Rhodanese" evidence="1">
    <location>
        <begin position="23"/>
        <end position="124"/>
    </location>
</feature>
<dbReference type="Proteomes" id="UP000500857">
    <property type="component" value="Chromosome"/>
</dbReference>
<evidence type="ECO:0000313" key="3">
    <source>
        <dbReference type="Proteomes" id="UP000500857"/>
    </source>
</evidence>
<dbReference type="PROSITE" id="PS00380">
    <property type="entry name" value="RHODANESE_1"/>
    <property type="match status" value="1"/>
</dbReference>
<name>A0A6H1TVP4_9CYAN</name>
<gene>
    <name evidence="2" type="ORF">HCG48_08875</name>
</gene>
<accession>A0A6H1TVP4</accession>
<sequence>MTFTTSKARQAFTDIDPREFVTLNDPPLLIDVRSQLEYQTGHVPGAVNLSLPRLLLGSIPMLRSLVWPEWFRDIEKDRTVAVICLSAHRSPIAADYLAKQGFDRVWNLIGGMLEWKRLGLETRSGKQP</sequence>
<dbReference type="CDD" id="cd00158">
    <property type="entry name" value="RHOD"/>
    <property type="match status" value="1"/>
</dbReference>
<dbReference type="KEGG" id="oxy:HCG48_08875"/>
<keyword evidence="3" id="KW-1185">Reference proteome</keyword>
<protein>
    <submittedName>
        <fullName evidence="2">Rhodanese-like domain-containing protein</fullName>
    </submittedName>
</protein>
<dbReference type="PANTHER" id="PTHR45431:SF3">
    <property type="entry name" value="RHODANESE-LIKE DOMAIN-CONTAINING PROTEIN 15, CHLOROPLASTIC"/>
    <property type="match status" value="1"/>
</dbReference>
<dbReference type="Pfam" id="PF00581">
    <property type="entry name" value="Rhodanese"/>
    <property type="match status" value="1"/>
</dbReference>
<dbReference type="AlphaFoldDB" id="A0A6H1TVP4"/>
<evidence type="ECO:0000259" key="1">
    <source>
        <dbReference type="PROSITE" id="PS50206"/>
    </source>
</evidence>
<organism evidence="2 3">
    <name type="scientific">Oxynema aestuarii AP17</name>
    <dbReference type="NCBI Taxonomy" id="2064643"/>
    <lineage>
        <taxon>Bacteria</taxon>
        <taxon>Bacillati</taxon>
        <taxon>Cyanobacteriota</taxon>
        <taxon>Cyanophyceae</taxon>
        <taxon>Oscillatoriophycideae</taxon>
        <taxon>Oscillatoriales</taxon>
        <taxon>Oscillatoriaceae</taxon>
        <taxon>Oxynema</taxon>
        <taxon>Oxynema aestuarii</taxon>
    </lineage>
</organism>
<dbReference type="PROSITE" id="PS50206">
    <property type="entry name" value="RHODANESE_3"/>
    <property type="match status" value="1"/>
</dbReference>
<dbReference type="InterPro" id="IPR036873">
    <property type="entry name" value="Rhodanese-like_dom_sf"/>
</dbReference>
<dbReference type="EMBL" id="CP051167">
    <property type="protein sequence ID" value="QIZ70678.1"/>
    <property type="molecule type" value="Genomic_DNA"/>
</dbReference>
<dbReference type="InterPro" id="IPR001307">
    <property type="entry name" value="Thiosulphate_STrfase_CS"/>
</dbReference>
<dbReference type="InterPro" id="IPR001763">
    <property type="entry name" value="Rhodanese-like_dom"/>
</dbReference>
<dbReference type="GO" id="GO:0004792">
    <property type="term" value="F:thiosulfate-cyanide sulfurtransferase activity"/>
    <property type="evidence" value="ECO:0007669"/>
    <property type="project" value="InterPro"/>
</dbReference>
<proteinExistence type="predicted"/>
<dbReference type="Gene3D" id="3.40.250.10">
    <property type="entry name" value="Rhodanese-like domain"/>
    <property type="match status" value="1"/>
</dbReference>
<dbReference type="InterPro" id="IPR052367">
    <property type="entry name" value="Thiosulfate_ST/Rhodanese-like"/>
</dbReference>